<dbReference type="AlphaFoldDB" id="A0AAV4BZF8"/>
<proteinExistence type="predicted"/>
<dbReference type="EMBL" id="BLXT01005595">
    <property type="protein sequence ID" value="GFO24249.1"/>
    <property type="molecule type" value="Genomic_DNA"/>
</dbReference>
<sequence>MGTTKIDRRNRLPQELFQQYGGLSGIWSRQLRLALCRAQKISTVAGVKLLFVGSNARILAAAGGAHDNQRPQAEPAQFVPLF</sequence>
<dbReference type="Proteomes" id="UP000735302">
    <property type="component" value="Unassembled WGS sequence"/>
</dbReference>
<comment type="caution">
    <text evidence="1">The sequence shown here is derived from an EMBL/GenBank/DDBJ whole genome shotgun (WGS) entry which is preliminary data.</text>
</comment>
<evidence type="ECO:0000313" key="1">
    <source>
        <dbReference type="EMBL" id="GFO24249.1"/>
    </source>
</evidence>
<gene>
    <name evidence="1" type="ORF">PoB_005075400</name>
</gene>
<protein>
    <submittedName>
        <fullName evidence="1">Uncharacterized protein</fullName>
    </submittedName>
</protein>
<reference evidence="1 2" key="1">
    <citation type="journal article" date="2021" name="Elife">
        <title>Chloroplast acquisition without the gene transfer in kleptoplastic sea slugs, Plakobranchus ocellatus.</title>
        <authorList>
            <person name="Maeda T."/>
            <person name="Takahashi S."/>
            <person name="Yoshida T."/>
            <person name="Shimamura S."/>
            <person name="Takaki Y."/>
            <person name="Nagai Y."/>
            <person name="Toyoda A."/>
            <person name="Suzuki Y."/>
            <person name="Arimoto A."/>
            <person name="Ishii H."/>
            <person name="Satoh N."/>
            <person name="Nishiyama T."/>
            <person name="Hasebe M."/>
            <person name="Maruyama T."/>
            <person name="Minagawa J."/>
            <person name="Obokata J."/>
            <person name="Shigenobu S."/>
        </authorList>
    </citation>
    <scope>NUCLEOTIDE SEQUENCE [LARGE SCALE GENOMIC DNA]</scope>
</reference>
<accession>A0AAV4BZF8</accession>
<name>A0AAV4BZF8_9GAST</name>
<keyword evidence="2" id="KW-1185">Reference proteome</keyword>
<organism evidence="1 2">
    <name type="scientific">Plakobranchus ocellatus</name>
    <dbReference type="NCBI Taxonomy" id="259542"/>
    <lineage>
        <taxon>Eukaryota</taxon>
        <taxon>Metazoa</taxon>
        <taxon>Spiralia</taxon>
        <taxon>Lophotrochozoa</taxon>
        <taxon>Mollusca</taxon>
        <taxon>Gastropoda</taxon>
        <taxon>Heterobranchia</taxon>
        <taxon>Euthyneura</taxon>
        <taxon>Panpulmonata</taxon>
        <taxon>Sacoglossa</taxon>
        <taxon>Placobranchoidea</taxon>
        <taxon>Plakobranchidae</taxon>
        <taxon>Plakobranchus</taxon>
    </lineage>
</organism>
<evidence type="ECO:0000313" key="2">
    <source>
        <dbReference type="Proteomes" id="UP000735302"/>
    </source>
</evidence>